<organism evidence="2 3">
    <name type="scientific">Armillaria ostoyae</name>
    <name type="common">Armillaria root rot fungus</name>
    <dbReference type="NCBI Taxonomy" id="47428"/>
    <lineage>
        <taxon>Eukaryota</taxon>
        <taxon>Fungi</taxon>
        <taxon>Dikarya</taxon>
        <taxon>Basidiomycota</taxon>
        <taxon>Agaricomycotina</taxon>
        <taxon>Agaricomycetes</taxon>
        <taxon>Agaricomycetidae</taxon>
        <taxon>Agaricales</taxon>
        <taxon>Marasmiineae</taxon>
        <taxon>Physalacriaceae</taxon>
        <taxon>Armillaria</taxon>
    </lineage>
</organism>
<protein>
    <submittedName>
        <fullName evidence="2">Uncharacterized protein</fullName>
    </submittedName>
</protein>
<proteinExistence type="predicted"/>
<dbReference type="AlphaFoldDB" id="A0A284RQ09"/>
<feature type="region of interest" description="Disordered" evidence="1">
    <location>
        <begin position="1"/>
        <end position="25"/>
    </location>
</feature>
<accession>A0A284RQ09</accession>
<dbReference type="Proteomes" id="UP000219338">
    <property type="component" value="Unassembled WGS sequence"/>
</dbReference>
<evidence type="ECO:0000256" key="1">
    <source>
        <dbReference type="SAM" id="MobiDB-lite"/>
    </source>
</evidence>
<dbReference type="OrthoDB" id="10648681at2759"/>
<gene>
    <name evidence="2" type="ORF">ARMOST_14234</name>
</gene>
<reference evidence="3" key="1">
    <citation type="journal article" date="2017" name="Nat. Ecol. Evol.">
        <title>Genome expansion and lineage-specific genetic innovations in the forest pathogenic fungi Armillaria.</title>
        <authorList>
            <person name="Sipos G."/>
            <person name="Prasanna A.N."/>
            <person name="Walter M.C."/>
            <person name="O'Connor E."/>
            <person name="Balint B."/>
            <person name="Krizsan K."/>
            <person name="Kiss B."/>
            <person name="Hess J."/>
            <person name="Varga T."/>
            <person name="Slot J."/>
            <person name="Riley R."/>
            <person name="Boka B."/>
            <person name="Rigling D."/>
            <person name="Barry K."/>
            <person name="Lee J."/>
            <person name="Mihaltcheva S."/>
            <person name="LaButti K."/>
            <person name="Lipzen A."/>
            <person name="Waldron R."/>
            <person name="Moloney N.M."/>
            <person name="Sperisen C."/>
            <person name="Kredics L."/>
            <person name="Vagvoelgyi C."/>
            <person name="Patrignani A."/>
            <person name="Fitzpatrick D."/>
            <person name="Nagy I."/>
            <person name="Doyle S."/>
            <person name="Anderson J.B."/>
            <person name="Grigoriev I.V."/>
            <person name="Gueldener U."/>
            <person name="Muensterkoetter M."/>
            <person name="Nagy L.G."/>
        </authorList>
    </citation>
    <scope>NUCLEOTIDE SEQUENCE [LARGE SCALE GENOMIC DNA]</scope>
    <source>
        <strain evidence="3">C18/9</strain>
    </source>
</reference>
<evidence type="ECO:0000313" key="3">
    <source>
        <dbReference type="Proteomes" id="UP000219338"/>
    </source>
</evidence>
<name>A0A284RQ09_ARMOS</name>
<sequence>MNPKLRDEKNSTRMISKSLESGHRRRASQAMVKVTSMRSDSVLRRLPFCYSVWYSSMRETTTNSARQEACTSRNIVVAGWQGKRQPRDAQTRTTDDAFKSINSRARCMLAGIDSSKEKPTAEVAASSHFESRRCCSPRDMKDKWRPFTYTPTGNSLLRTDRYAIRAQERGETRSLDSKGLISWPCPRPPFAHQTILIIQESSAMGMWWAIHVKEILESPYTRAVESVATGQIVKTHASMMLWLLVSRAQAKHAFSSRVVVQNDDNKVQGVESWLRPRIMNMQATQCRLVHLTRKIRLEMQLSAHMLTRRPAPDSERQPRP</sequence>
<keyword evidence="3" id="KW-1185">Reference proteome</keyword>
<evidence type="ECO:0000313" key="2">
    <source>
        <dbReference type="EMBL" id="SJL10840.1"/>
    </source>
</evidence>
<dbReference type="EMBL" id="FUEG01000013">
    <property type="protein sequence ID" value="SJL10840.1"/>
    <property type="molecule type" value="Genomic_DNA"/>
</dbReference>
<feature type="compositionally biased region" description="Basic and acidic residues" evidence="1">
    <location>
        <begin position="1"/>
        <end position="11"/>
    </location>
</feature>